<evidence type="ECO:0000256" key="6">
    <source>
        <dbReference type="ARBA" id="ARBA00023315"/>
    </source>
</evidence>
<sequence>MVKKTIYYIQYLLARSACGFLNLIPYRIVCALGRMIGCLGYYLSAKRRAITLDNLREAFGCEYTDPQLRRIARQSFSQLILLLIEFVRIPKLLKDFSRYVTIVRKEIVWQGLEKGNGVILLVSHFGNWELMAIMAGVIGYPISAVGRPMKNPYIYDYVMSLRGMTGLKSLPKKGAAKELMRELRNNRVVAILFDQYAGSAGEVVPFFGRPAYTTPAVAQLALRTGAEVIPAYNVRQPDGTHLIYVDDPIPLTDTGDKAADYISNTLEYNRNLEKWIRQYPSQWFWFHRRWKKPRGARKQETAV</sequence>
<dbReference type="EMBL" id="QZJZ01000081">
    <property type="protein sequence ID" value="RJP57445.1"/>
    <property type="molecule type" value="Genomic_DNA"/>
</dbReference>
<reference evidence="7 8" key="1">
    <citation type="journal article" date="2017" name="ISME J.">
        <title>Energy and carbon metabolisms in a deep terrestrial subsurface fluid microbial community.</title>
        <authorList>
            <person name="Momper L."/>
            <person name="Jungbluth S.P."/>
            <person name="Lee M.D."/>
            <person name="Amend J.P."/>
        </authorList>
    </citation>
    <scope>NUCLEOTIDE SEQUENCE [LARGE SCALE GENOMIC DNA]</scope>
    <source>
        <strain evidence="7">SURF_26</strain>
    </source>
</reference>
<keyword evidence="3" id="KW-0997">Cell inner membrane</keyword>
<evidence type="ECO:0000313" key="8">
    <source>
        <dbReference type="Proteomes" id="UP000266426"/>
    </source>
</evidence>
<comment type="caution">
    <text evidence="7">The sequence shown here is derived from an EMBL/GenBank/DDBJ whole genome shotgun (WGS) entry which is preliminary data.</text>
</comment>
<keyword evidence="5" id="KW-0472">Membrane</keyword>
<organism evidence="7 8">
    <name type="scientific">Candidatus Auribacter fodinae</name>
    <dbReference type="NCBI Taxonomy" id="2093366"/>
    <lineage>
        <taxon>Bacteria</taxon>
        <taxon>Pseudomonadati</taxon>
        <taxon>Candidatus Auribacterota</taxon>
        <taxon>Candidatus Auribacteria</taxon>
        <taxon>Candidatus Auribacterales</taxon>
        <taxon>Candidatus Auribacteraceae</taxon>
        <taxon>Candidatus Auribacter</taxon>
    </lineage>
</organism>
<keyword evidence="6" id="KW-0012">Acyltransferase</keyword>
<dbReference type="PANTHER" id="PTHR30606:SF10">
    <property type="entry name" value="PHOSPHATIDYLINOSITOL MANNOSIDE ACYLTRANSFERASE"/>
    <property type="match status" value="1"/>
</dbReference>
<dbReference type="Pfam" id="PF03279">
    <property type="entry name" value="Lip_A_acyltrans"/>
    <property type="match status" value="1"/>
</dbReference>
<dbReference type="AlphaFoldDB" id="A0A3A4QU00"/>
<dbReference type="Proteomes" id="UP000266426">
    <property type="component" value="Unassembled WGS sequence"/>
</dbReference>
<dbReference type="PANTHER" id="PTHR30606">
    <property type="entry name" value="LIPID A BIOSYNTHESIS LAUROYL ACYLTRANSFERASE"/>
    <property type="match status" value="1"/>
</dbReference>
<proteinExistence type="predicted"/>
<name>A0A3A4QU00_9BACT</name>
<dbReference type="GO" id="GO:0016746">
    <property type="term" value="F:acyltransferase activity"/>
    <property type="evidence" value="ECO:0007669"/>
    <property type="project" value="UniProtKB-KW"/>
</dbReference>
<dbReference type="CDD" id="cd07984">
    <property type="entry name" value="LPLAT_LABLAT-like"/>
    <property type="match status" value="1"/>
</dbReference>
<evidence type="ECO:0008006" key="9">
    <source>
        <dbReference type="Google" id="ProtNLM"/>
    </source>
</evidence>
<evidence type="ECO:0000256" key="5">
    <source>
        <dbReference type="ARBA" id="ARBA00023136"/>
    </source>
</evidence>
<dbReference type="GO" id="GO:0005886">
    <property type="term" value="C:plasma membrane"/>
    <property type="evidence" value="ECO:0007669"/>
    <property type="project" value="UniProtKB-SubCell"/>
</dbReference>
<protein>
    <recommendedName>
        <fullName evidence="9">Lipid A biosynthesis acyltransferase</fullName>
    </recommendedName>
</protein>
<keyword evidence="4" id="KW-0808">Transferase</keyword>
<evidence type="ECO:0000256" key="3">
    <source>
        <dbReference type="ARBA" id="ARBA00022519"/>
    </source>
</evidence>
<dbReference type="PIRSF" id="PIRSF026649">
    <property type="entry name" value="MsbB"/>
    <property type="match status" value="1"/>
</dbReference>
<dbReference type="InterPro" id="IPR004960">
    <property type="entry name" value="LipA_acyltrans"/>
</dbReference>
<gene>
    <name evidence="7" type="ORF">C4541_10150</name>
</gene>
<evidence type="ECO:0000256" key="2">
    <source>
        <dbReference type="ARBA" id="ARBA00022475"/>
    </source>
</evidence>
<evidence type="ECO:0000256" key="1">
    <source>
        <dbReference type="ARBA" id="ARBA00004533"/>
    </source>
</evidence>
<evidence type="ECO:0000313" key="7">
    <source>
        <dbReference type="EMBL" id="RJP57445.1"/>
    </source>
</evidence>
<evidence type="ECO:0000256" key="4">
    <source>
        <dbReference type="ARBA" id="ARBA00022679"/>
    </source>
</evidence>
<dbReference type="GO" id="GO:0009247">
    <property type="term" value="P:glycolipid biosynthetic process"/>
    <property type="evidence" value="ECO:0007669"/>
    <property type="project" value="UniProtKB-ARBA"/>
</dbReference>
<comment type="subcellular location">
    <subcellularLocation>
        <location evidence="1">Cell inner membrane</location>
    </subcellularLocation>
</comment>
<keyword evidence="2" id="KW-1003">Cell membrane</keyword>
<accession>A0A3A4QU00</accession>